<proteinExistence type="predicted"/>
<reference evidence="1 2" key="1">
    <citation type="submission" date="2023-04" db="EMBL/GenBank/DDBJ databases">
        <title>Draft genome sequence of acteroides sedimenti strain YN3PY1.</title>
        <authorList>
            <person name="Yoshida N."/>
        </authorList>
    </citation>
    <scope>NUCLEOTIDE SEQUENCE [LARGE SCALE GENOMIC DNA]</scope>
    <source>
        <strain evidence="1 2">YN3PY1</strain>
    </source>
</reference>
<keyword evidence="2" id="KW-1185">Reference proteome</keyword>
<gene>
    <name evidence="1" type="ORF">BSYN_28370</name>
</gene>
<evidence type="ECO:0000313" key="1">
    <source>
        <dbReference type="EMBL" id="BEH00573.1"/>
    </source>
</evidence>
<name>A0ABM8IKG8_9BACE</name>
<protein>
    <submittedName>
        <fullName evidence="1">Uncharacterized protein</fullName>
    </submittedName>
</protein>
<dbReference type="Proteomes" id="UP001496674">
    <property type="component" value="Chromosome"/>
</dbReference>
<organism evidence="1 2">
    <name type="scientific">Bacteroides sedimenti</name>
    <dbReference type="NCBI Taxonomy" id="2136147"/>
    <lineage>
        <taxon>Bacteria</taxon>
        <taxon>Pseudomonadati</taxon>
        <taxon>Bacteroidota</taxon>
        <taxon>Bacteroidia</taxon>
        <taxon>Bacteroidales</taxon>
        <taxon>Bacteroidaceae</taxon>
        <taxon>Bacteroides</taxon>
    </lineage>
</organism>
<accession>A0ABM8IKG8</accession>
<evidence type="ECO:0000313" key="2">
    <source>
        <dbReference type="Proteomes" id="UP001496674"/>
    </source>
</evidence>
<dbReference type="EMBL" id="AP028055">
    <property type="protein sequence ID" value="BEH00573.1"/>
    <property type="molecule type" value="Genomic_DNA"/>
</dbReference>
<sequence length="59" mass="7309">MRDLRDFFEFNLWRKRNGAQLCNLFKIEKESQDKNLFRIEDNINASINTFYISMRFENK</sequence>